<protein>
    <submittedName>
        <fullName evidence="4">Peptidoglycan/LPS O-acetylase OafA/YrhL</fullName>
    </submittedName>
</protein>
<dbReference type="InterPro" id="IPR050879">
    <property type="entry name" value="Acyltransferase_3"/>
</dbReference>
<feature type="transmembrane region" description="Helical" evidence="2">
    <location>
        <begin position="309"/>
        <end position="328"/>
    </location>
</feature>
<feature type="transmembrane region" description="Helical" evidence="2">
    <location>
        <begin position="210"/>
        <end position="234"/>
    </location>
</feature>
<dbReference type="GO" id="GO:0009103">
    <property type="term" value="P:lipopolysaccharide biosynthetic process"/>
    <property type="evidence" value="ECO:0007669"/>
    <property type="project" value="TreeGrafter"/>
</dbReference>
<dbReference type="InterPro" id="IPR002656">
    <property type="entry name" value="Acyl_transf_3_dom"/>
</dbReference>
<feature type="transmembrane region" description="Helical" evidence="2">
    <location>
        <begin position="271"/>
        <end position="289"/>
    </location>
</feature>
<evidence type="ECO:0000256" key="1">
    <source>
        <dbReference type="SAM" id="MobiDB-lite"/>
    </source>
</evidence>
<dbReference type="PANTHER" id="PTHR23028">
    <property type="entry name" value="ACETYLTRANSFERASE"/>
    <property type="match status" value="1"/>
</dbReference>
<feature type="transmembrane region" description="Helical" evidence="2">
    <location>
        <begin position="160"/>
        <end position="178"/>
    </location>
</feature>
<dbReference type="Pfam" id="PF01757">
    <property type="entry name" value="Acyl_transf_3"/>
    <property type="match status" value="1"/>
</dbReference>
<dbReference type="AlphaFoldDB" id="A0A2T0U1X3"/>
<feature type="transmembrane region" description="Helical" evidence="2">
    <location>
        <begin position="76"/>
        <end position="98"/>
    </location>
</feature>
<comment type="caution">
    <text evidence="4">The sequence shown here is derived from an EMBL/GenBank/DDBJ whole genome shotgun (WGS) entry which is preliminary data.</text>
</comment>
<dbReference type="Proteomes" id="UP000239210">
    <property type="component" value="Unassembled WGS sequence"/>
</dbReference>
<keyword evidence="2" id="KW-0812">Transmembrane</keyword>
<organism evidence="4 5">
    <name type="scientific">Geodermatophilus tzadiensis</name>
    <dbReference type="NCBI Taxonomy" id="1137988"/>
    <lineage>
        <taxon>Bacteria</taxon>
        <taxon>Bacillati</taxon>
        <taxon>Actinomycetota</taxon>
        <taxon>Actinomycetes</taxon>
        <taxon>Geodermatophilales</taxon>
        <taxon>Geodermatophilaceae</taxon>
        <taxon>Geodermatophilus</taxon>
    </lineage>
</organism>
<feature type="compositionally biased region" description="Low complexity" evidence="1">
    <location>
        <begin position="355"/>
        <end position="372"/>
    </location>
</feature>
<sequence length="487" mass="52150">MLDVLRLFAAVTVVAFHYTARHSPGWNGPVPEELAGVGQWAAYGRMGVPLFFVISGFVLLMSAWGRDVRGFVASRVGRLFPAYWVAVAFSVVLVVVIWPENPAFLGHEVTTSGALLNFTMVQGAFGVPDVDGPYWTLWYEARFYLLIALFMMVGITRNRVLAFCALWPVLGAMAHGTGSGLLSAFLMPDYAPFFAGGMLLYLIHRDGHDLGSWLLVGLQVSIALNFSMNVYPGVLGAETPWTPSKAVIAIVSLACFGLVALVTLTPLAARSAGWMTVAGALTYPVYLVHENLGWWVIHLTRGALGPWGAVALATAVAFAAAFALHYGVEKPYGGRLRQATLRMLSRPEERRTQRPAGDAAGAAGPAEVTPAPRGTGIPVHREPAADRRTADHRGPDRRAADHRAADHRAADHRAADRAVGSRPAGGRPAGSGPAADPGRSAAGRHAERRSSRLARPGQDDEDPATVVFPPELPEPRDSALTGPQLLR</sequence>
<proteinExistence type="predicted"/>
<feature type="compositionally biased region" description="Low complexity" evidence="1">
    <location>
        <begin position="417"/>
        <end position="443"/>
    </location>
</feature>
<evidence type="ECO:0000313" key="5">
    <source>
        <dbReference type="Proteomes" id="UP000239210"/>
    </source>
</evidence>
<accession>A0A2T0U1X3</accession>
<feature type="compositionally biased region" description="Basic and acidic residues" evidence="1">
    <location>
        <begin position="379"/>
        <end position="416"/>
    </location>
</feature>
<feature type="domain" description="Acyltransferase 3" evidence="3">
    <location>
        <begin position="2"/>
        <end position="325"/>
    </location>
</feature>
<feature type="transmembrane region" description="Helical" evidence="2">
    <location>
        <begin position="135"/>
        <end position="153"/>
    </location>
</feature>
<dbReference type="EMBL" id="PVTG01000001">
    <property type="protein sequence ID" value="PRY51903.1"/>
    <property type="molecule type" value="Genomic_DNA"/>
</dbReference>
<keyword evidence="2" id="KW-1133">Transmembrane helix</keyword>
<dbReference type="PANTHER" id="PTHR23028:SF53">
    <property type="entry name" value="ACYL_TRANSF_3 DOMAIN-CONTAINING PROTEIN"/>
    <property type="match status" value="1"/>
</dbReference>
<feature type="transmembrane region" description="Helical" evidence="2">
    <location>
        <begin position="45"/>
        <end position="64"/>
    </location>
</feature>
<feature type="region of interest" description="Disordered" evidence="1">
    <location>
        <begin position="345"/>
        <end position="487"/>
    </location>
</feature>
<dbReference type="GO" id="GO:0016747">
    <property type="term" value="F:acyltransferase activity, transferring groups other than amino-acyl groups"/>
    <property type="evidence" value="ECO:0007669"/>
    <property type="project" value="InterPro"/>
</dbReference>
<evidence type="ECO:0000313" key="4">
    <source>
        <dbReference type="EMBL" id="PRY51903.1"/>
    </source>
</evidence>
<keyword evidence="5" id="KW-1185">Reference proteome</keyword>
<gene>
    <name evidence="4" type="ORF">LY71_101275</name>
</gene>
<feature type="transmembrane region" description="Helical" evidence="2">
    <location>
        <begin position="184"/>
        <end position="203"/>
    </location>
</feature>
<name>A0A2T0U1X3_9ACTN</name>
<keyword evidence="2" id="KW-0472">Membrane</keyword>
<evidence type="ECO:0000259" key="3">
    <source>
        <dbReference type="Pfam" id="PF01757"/>
    </source>
</evidence>
<dbReference type="GO" id="GO:0016020">
    <property type="term" value="C:membrane"/>
    <property type="evidence" value="ECO:0007669"/>
    <property type="project" value="TreeGrafter"/>
</dbReference>
<feature type="transmembrane region" description="Helical" evidence="2">
    <location>
        <begin position="246"/>
        <end position="264"/>
    </location>
</feature>
<reference evidence="4 5" key="1">
    <citation type="submission" date="2018-03" db="EMBL/GenBank/DDBJ databases">
        <title>Genomic Encyclopedia of Archaeal and Bacterial Type Strains, Phase II (KMG-II): from individual species to whole genera.</title>
        <authorList>
            <person name="Goeker M."/>
        </authorList>
    </citation>
    <scope>NUCLEOTIDE SEQUENCE [LARGE SCALE GENOMIC DNA]</scope>
    <source>
        <strain evidence="4 5">DSM 45416</strain>
    </source>
</reference>
<evidence type="ECO:0000256" key="2">
    <source>
        <dbReference type="SAM" id="Phobius"/>
    </source>
</evidence>